<feature type="region of interest" description="Disordered" evidence="1">
    <location>
        <begin position="123"/>
        <end position="148"/>
    </location>
</feature>
<keyword evidence="4" id="KW-1185">Reference proteome</keyword>
<proteinExistence type="predicted"/>
<organism evidence="3 4">
    <name type="scientific">Mycolicibacterium anyangense</name>
    <dbReference type="NCBI Taxonomy" id="1431246"/>
    <lineage>
        <taxon>Bacteria</taxon>
        <taxon>Bacillati</taxon>
        <taxon>Actinomycetota</taxon>
        <taxon>Actinomycetes</taxon>
        <taxon>Mycobacteriales</taxon>
        <taxon>Mycobacteriaceae</taxon>
        <taxon>Mycolicibacterium</taxon>
    </lineage>
</organism>
<evidence type="ECO:0000313" key="3">
    <source>
        <dbReference type="EMBL" id="BBZ77241.1"/>
    </source>
</evidence>
<name>A0A6N4WDI6_9MYCO</name>
<sequence length="148" mass="15002">MPLPKKIGTTVFWPGWATSAETGRLFAAALGTTALVVAALLAAALRALLPATVLVGRAWDATLDEVAEWSPVLGALLLDDDPREPADPVASADATAGVAAMAAPTPRAIAEAVSHVASRASGLRTISPPNSTGSARNHAPCITKFPSS</sequence>
<accession>A0A6N4WDI6</accession>
<reference evidence="3 4" key="1">
    <citation type="journal article" date="2019" name="Emerg. Microbes Infect.">
        <title>Comprehensive subspecies identification of 175 nontuberculous mycobacteria species based on 7547 genomic profiles.</title>
        <authorList>
            <person name="Matsumoto Y."/>
            <person name="Kinjo T."/>
            <person name="Motooka D."/>
            <person name="Nabeya D."/>
            <person name="Jung N."/>
            <person name="Uechi K."/>
            <person name="Horii T."/>
            <person name="Iida T."/>
            <person name="Fujita J."/>
            <person name="Nakamura S."/>
        </authorList>
    </citation>
    <scope>NUCLEOTIDE SEQUENCE [LARGE SCALE GENOMIC DNA]</scope>
    <source>
        <strain evidence="3 4">JCM 30275</strain>
    </source>
</reference>
<dbReference type="EMBL" id="AP022620">
    <property type="protein sequence ID" value="BBZ77241.1"/>
    <property type="molecule type" value="Genomic_DNA"/>
</dbReference>
<protein>
    <submittedName>
        <fullName evidence="3">Uncharacterized protein</fullName>
    </submittedName>
</protein>
<gene>
    <name evidence="3" type="ORF">MANY_25780</name>
</gene>
<keyword evidence="2" id="KW-0472">Membrane</keyword>
<evidence type="ECO:0000313" key="4">
    <source>
        <dbReference type="Proteomes" id="UP000467249"/>
    </source>
</evidence>
<keyword evidence="2" id="KW-0812">Transmembrane</keyword>
<dbReference type="KEGG" id="many:MANY_25780"/>
<dbReference type="Proteomes" id="UP000467249">
    <property type="component" value="Chromosome"/>
</dbReference>
<feature type="transmembrane region" description="Helical" evidence="2">
    <location>
        <begin position="25"/>
        <end position="49"/>
    </location>
</feature>
<dbReference type="AlphaFoldDB" id="A0A6N4WDI6"/>
<keyword evidence="2" id="KW-1133">Transmembrane helix</keyword>
<evidence type="ECO:0000256" key="1">
    <source>
        <dbReference type="SAM" id="MobiDB-lite"/>
    </source>
</evidence>
<evidence type="ECO:0000256" key="2">
    <source>
        <dbReference type="SAM" id="Phobius"/>
    </source>
</evidence>